<comment type="pathway">
    <text evidence="6">Carbohydrate metabolism; D-tagatose 6-phosphate degradation; D-glyceraldehyde 3-phosphate and glycerone phosphate from D-tagatose 6-phosphate: step 1/2.</text>
</comment>
<dbReference type="GO" id="GO:0005524">
    <property type="term" value="F:ATP binding"/>
    <property type="evidence" value="ECO:0007669"/>
    <property type="project" value="UniProtKB-KW"/>
</dbReference>
<dbReference type="InterPro" id="IPR002173">
    <property type="entry name" value="Carboh/pur_kinase_PfkB_CS"/>
</dbReference>
<evidence type="ECO:0000256" key="1">
    <source>
        <dbReference type="ARBA" id="ARBA00005380"/>
    </source>
</evidence>
<dbReference type="PANTHER" id="PTHR46566:SF5">
    <property type="entry name" value="1-PHOSPHOFRUCTOKINASE"/>
    <property type="match status" value="1"/>
</dbReference>
<comment type="similarity">
    <text evidence="6">Belongs to the carbohydrate kinase PfkB family. LacC subfamily.</text>
</comment>
<protein>
    <recommendedName>
        <fullName evidence="6">Tagatose-6-phosphate kinase</fullName>
        <ecNumber evidence="6">2.7.1.144</ecNumber>
    </recommendedName>
</protein>
<dbReference type="SUPFAM" id="SSF53613">
    <property type="entry name" value="Ribokinase-like"/>
    <property type="match status" value="1"/>
</dbReference>
<keyword evidence="3 6" id="KW-0547">Nucleotide-binding</keyword>
<dbReference type="STRING" id="442899.SAMN05720591_101188"/>
<dbReference type="CDD" id="cd01164">
    <property type="entry name" value="FruK_PfkB_like"/>
    <property type="match status" value="1"/>
</dbReference>
<dbReference type="GO" id="GO:0008443">
    <property type="term" value="F:phosphofructokinase activity"/>
    <property type="evidence" value="ECO:0007669"/>
    <property type="project" value="TreeGrafter"/>
</dbReference>
<dbReference type="PANTHER" id="PTHR46566">
    <property type="entry name" value="1-PHOSPHOFRUCTOKINASE-RELATED"/>
    <property type="match status" value="1"/>
</dbReference>
<comment type="caution">
    <text evidence="8">The sequence shown here is derived from an EMBL/GenBank/DDBJ whole genome shotgun (WGS) entry which is preliminary data.</text>
</comment>
<dbReference type="Gene3D" id="3.40.1190.20">
    <property type="match status" value="1"/>
</dbReference>
<dbReference type="GO" id="GO:0044281">
    <property type="term" value="P:small molecule metabolic process"/>
    <property type="evidence" value="ECO:0007669"/>
    <property type="project" value="UniProtKB-ARBA"/>
</dbReference>
<organism evidence="8 9">
    <name type="scientific">Halolactibacillus alkaliphilus</name>
    <dbReference type="NCBI Taxonomy" id="442899"/>
    <lineage>
        <taxon>Bacteria</taxon>
        <taxon>Bacillati</taxon>
        <taxon>Bacillota</taxon>
        <taxon>Bacilli</taxon>
        <taxon>Bacillales</taxon>
        <taxon>Bacillaceae</taxon>
        <taxon>Halolactibacillus</taxon>
    </lineage>
</organism>
<keyword evidence="2 6" id="KW-0808">Transferase</keyword>
<evidence type="ECO:0000256" key="6">
    <source>
        <dbReference type="PIRNR" id="PIRNR000535"/>
    </source>
</evidence>
<evidence type="ECO:0000256" key="2">
    <source>
        <dbReference type="ARBA" id="ARBA00022679"/>
    </source>
</evidence>
<proteinExistence type="inferred from homology"/>
<dbReference type="PIRSF" id="PIRSF000535">
    <property type="entry name" value="1PFK/6PFK/LacC"/>
    <property type="match status" value="1"/>
</dbReference>
<dbReference type="EMBL" id="BJYE01000001">
    <property type="protein sequence ID" value="GEN55630.1"/>
    <property type="molecule type" value="Genomic_DNA"/>
</dbReference>
<sequence>MILTITMNPSVDIGYSFDSFLIGQVNRVLDVSKTAGGKGLNVTRVLKSLQAPVTATGVLGGELGMFIRSELQKIDVVEDFLTINKPTRNCIAVMHDSGYQTEILEPGPTLTKHEGETFLLHLESLLSKDITTVTVSGSLPKGLAEDFYVDVVKRINKKGAKCLLDTSNQALVKVLESDIKPSIIKPNLEELEALLNQSLSSIDDQISALHHELFNGVDIIVLSKGKQGALVRWKDTIYEVTLPKVTAVNPVGSGDATVAGLAFSIEQQLDSDACIKTAMTAGVLNAMEKQTGAIDHSRFNEIYEKISLTKLS</sequence>
<feature type="domain" description="Carbohydrate kinase PfkB" evidence="7">
    <location>
        <begin position="22"/>
        <end position="292"/>
    </location>
</feature>
<dbReference type="EC" id="2.7.1.144" evidence="6"/>
<dbReference type="InterPro" id="IPR011611">
    <property type="entry name" value="PfkB_dom"/>
</dbReference>
<dbReference type="Pfam" id="PF00294">
    <property type="entry name" value="PfkB"/>
    <property type="match status" value="1"/>
</dbReference>
<keyword evidence="5 6" id="KW-0067">ATP-binding</keyword>
<evidence type="ECO:0000256" key="4">
    <source>
        <dbReference type="ARBA" id="ARBA00022777"/>
    </source>
</evidence>
<dbReference type="RefSeq" id="WP_089799255.1">
    <property type="nucleotide sequence ID" value="NZ_BJYE01000001.1"/>
</dbReference>
<dbReference type="Proteomes" id="UP000321400">
    <property type="component" value="Unassembled WGS sequence"/>
</dbReference>
<evidence type="ECO:0000256" key="3">
    <source>
        <dbReference type="ARBA" id="ARBA00022741"/>
    </source>
</evidence>
<dbReference type="UniPathway" id="UPA00704">
    <property type="reaction ID" value="UER00715"/>
</dbReference>
<dbReference type="GO" id="GO:0005988">
    <property type="term" value="P:lactose metabolic process"/>
    <property type="evidence" value="ECO:0007669"/>
    <property type="project" value="UniProtKB-KW"/>
</dbReference>
<accession>A0A511WWY4</accession>
<keyword evidence="4 8" id="KW-0418">Kinase</keyword>
<dbReference type="AlphaFoldDB" id="A0A511WWY4"/>
<dbReference type="GO" id="GO:0009024">
    <property type="term" value="F:tagatose-6-phosphate kinase activity"/>
    <property type="evidence" value="ECO:0007669"/>
    <property type="project" value="UniProtKB-EC"/>
</dbReference>
<comment type="catalytic activity">
    <reaction evidence="6">
        <text>D-tagatofuranose 6-phosphate + ATP = D-tagatofuranose 1,6-bisphosphate + ADP + H(+)</text>
        <dbReference type="Rhea" id="RHEA:12420"/>
        <dbReference type="ChEBI" id="CHEBI:15378"/>
        <dbReference type="ChEBI" id="CHEBI:30616"/>
        <dbReference type="ChEBI" id="CHEBI:58694"/>
        <dbReference type="ChEBI" id="CHEBI:58695"/>
        <dbReference type="ChEBI" id="CHEBI:456216"/>
        <dbReference type="EC" id="2.7.1.144"/>
    </reaction>
</comment>
<dbReference type="OrthoDB" id="9801219at2"/>
<reference evidence="8 9" key="1">
    <citation type="submission" date="2019-07" db="EMBL/GenBank/DDBJ databases">
        <title>Whole genome shotgun sequence of Halolactibacillus alkaliphilus NBRC 103919.</title>
        <authorList>
            <person name="Hosoyama A."/>
            <person name="Uohara A."/>
            <person name="Ohji S."/>
            <person name="Ichikawa N."/>
        </authorList>
    </citation>
    <scope>NUCLEOTIDE SEQUENCE [LARGE SCALE GENOMIC DNA]</scope>
    <source>
        <strain evidence="8 9">NBRC 103919</strain>
    </source>
</reference>
<dbReference type="FunFam" id="3.40.1190.20:FF:000001">
    <property type="entry name" value="Phosphofructokinase"/>
    <property type="match status" value="1"/>
</dbReference>
<comment type="similarity">
    <text evidence="1">Belongs to the carbohydrate kinase pfkB family.</text>
</comment>
<evidence type="ECO:0000259" key="7">
    <source>
        <dbReference type="Pfam" id="PF00294"/>
    </source>
</evidence>
<dbReference type="GO" id="GO:2001059">
    <property type="term" value="P:D-tagatose 6-phosphate catabolic process"/>
    <property type="evidence" value="ECO:0007669"/>
    <property type="project" value="UniProtKB-UniPathway"/>
</dbReference>
<dbReference type="InterPro" id="IPR029056">
    <property type="entry name" value="Ribokinase-like"/>
</dbReference>
<name>A0A511WWY4_9BACI</name>
<keyword evidence="9" id="KW-1185">Reference proteome</keyword>
<dbReference type="GO" id="GO:0016052">
    <property type="term" value="P:carbohydrate catabolic process"/>
    <property type="evidence" value="ECO:0007669"/>
    <property type="project" value="UniProtKB-ARBA"/>
</dbReference>
<dbReference type="NCBIfam" id="TIGR03168">
    <property type="entry name" value="1-PFK"/>
    <property type="match status" value="1"/>
</dbReference>
<evidence type="ECO:0000256" key="5">
    <source>
        <dbReference type="ARBA" id="ARBA00022840"/>
    </source>
</evidence>
<evidence type="ECO:0000313" key="9">
    <source>
        <dbReference type="Proteomes" id="UP000321400"/>
    </source>
</evidence>
<dbReference type="PROSITE" id="PS00584">
    <property type="entry name" value="PFKB_KINASES_2"/>
    <property type="match status" value="1"/>
</dbReference>
<dbReference type="GO" id="GO:0005829">
    <property type="term" value="C:cytosol"/>
    <property type="evidence" value="ECO:0007669"/>
    <property type="project" value="TreeGrafter"/>
</dbReference>
<evidence type="ECO:0000313" key="8">
    <source>
        <dbReference type="EMBL" id="GEN55630.1"/>
    </source>
</evidence>
<keyword evidence="6" id="KW-0423">Lactose metabolism</keyword>
<dbReference type="InterPro" id="IPR017583">
    <property type="entry name" value="Tagatose/fructose_Pkinase"/>
</dbReference>
<gene>
    <name evidence="8" type="primary">lacC</name>
    <name evidence="8" type="ORF">HAL01_00940</name>
</gene>